<dbReference type="GO" id="GO:0000447">
    <property type="term" value="P:endonucleolytic cleavage in ITS1 to separate SSU-rRNA from 5.8S rRNA and LSU-rRNA from tricistronic rRNA transcript (SSU-rRNA, 5.8S rRNA, LSU-rRNA)"/>
    <property type="evidence" value="ECO:0007669"/>
    <property type="project" value="TreeGrafter"/>
</dbReference>
<accession>A0A8H6J083</accession>
<reference evidence="1 2" key="1">
    <citation type="journal article" date="2020" name="Phytopathology">
        <title>Genome Sequence Resources of Colletotrichum truncatum, C. plurivorum, C. musicola, and C. sojae: Four Species Pathogenic to Soybean (Glycine max).</title>
        <authorList>
            <person name="Rogerio F."/>
            <person name="Boufleur T.R."/>
            <person name="Ciampi-Guillardi M."/>
            <person name="Sukno S.A."/>
            <person name="Thon M.R."/>
            <person name="Massola Junior N.S."/>
            <person name="Baroncelli R."/>
        </authorList>
    </citation>
    <scope>NUCLEOTIDE SEQUENCE [LARGE SCALE GENOMIC DNA]</scope>
    <source>
        <strain evidence="1 2">LFN0009</strain>
    </source>
</reference>
<protein>
    <submittedName>
        <fullName evidence="1">Ribonuclease p protein subunit</fullName>
    </submittedName>
</protein>
<dbReference type="Pfam" id="PF08584">
    <property type="entry name" value="Ribonuc_P_40"/>
    <property type="match status" value="1"/>
</dbReference>
<dbReference type="GO" id="GO:0004526">
    <property type="term" value="F:ribonuclease P activity"/>
    <property type="evidence" value="ECO:0007669"/>
    <property type="project" value="TreeGrafter"/>
</dbReference>
<proteinExistence type="predicted"/>
<dbReference type="AlphaFoldDB" id="A0A8H6J083"/>
<organism evidence="1 2">
    <name type="scientific">Colletotrichum sojae</name>
    <dbReference type="NCBI Taxonomy" id="2175907"/>
    <lineage>
        <taxon>Eukaryota</taxon>
        <taxon>Fungi</taxon>
        <taxon>Dikarya</taxon>
        <taxon>Ascomycota</taxon>
        <taxon>Pezizomycotina</taxon>
        <taxon>Sordariomycetes</taxon>
        <taxon>Hypocreomycetidae</taxon>
        <taxon>Glomerellales</taxon>
        <taxon>Glomerellaceae</taxon>
        <taxon>Colletotrichum</taxon>
        <taxon>Colletotrichum orchidearum species complex</taxon>
    </lineage>
</organism>
<keyword evidence="2" id="KW-1185">Reference proteome</keyword>
<dbReference type="GO" id="GO:0001682">
    <property type="term" value="P:tRNA 5'-leader removal"/>
    <property type="evidence" value="ECO:0007669"/>
    <property type="project" value="InterPro"/>
</dbReference>
<dbReference type="GO" id="GO:0000172">
    <property type="term" value="C:ribonuclease MRP complex"/>
    <property type="evidence" value="ECO:0007669"/>
    <property type="project" value="TreeGrafter"/>
</dbReference>
<dbReference type="InterPro" id="IPR013893">
    <property type="entry name" value="RNase_P_Rpp40"/>
</dbReference>
<evidence type="ECO:0000313" key="2">
    <source>
        <dbReference type="Proteomes" id="UP000652219"/>
    </source>
</evidence>
<dbReference type="EMBL" id="WIGN01000221">
    <property type="protein sequence ID" value="KAF6804007.1"/>
    <property type="molecule type" value="Genomic_DNA"/>
</dbReference>
<dbReference type="PANTHER" id="PTHR15396">
    <property type="entry name" value="RIBONUCLEASE P PROTEIN SUBUNIT P40"/>
    <property type="match status" value="1"/>
</dbReference>
<dbReference type="Proteomes" id="UP000652219">
    <property type="component" value="Unassembled WGS sequence"/>
</dbReference>
<gene>
    <name evidence="1" type="ORF">CSOJ01_10518</name>
</gene>
<name>A0A8H6J083_9PEZI</name>
<evidence type="ECO:0000313" key="1">
    <source>
        <dbReference type="EMBL" id="KAF6804007.1"/>
    </source>
</evidence>
<comment type="caution">
    <text evidence="1">The sequence shown here is derived from an EMBL/GenBank/DDBJ whole genome shotgun (WGS) entry which is preliminary data.</text>
</comment>
<dbReference type="GO" id="GO:0030681">
    <property type="term" value="C:multimeric ribonuclease P complex"/>
    <property type="evidence" value="ECO:0007669"/>
    <property type="project" value="TreeGrafter"/>
</dbReference>
<dbReference type="GO" id="GO:0000171">
    <property type="term" value="F:ribonuclease MRP activity"/>
    <property type="evidence" value="ECO:0007669"/>
    <property type="project" value="TreeGrafter"/>
</dbReference>
<dbReference type="PANTHER" id="PTHR15396:SF1">
    <property type="entry name" value="RIBONUCLEASE P PROTEIN SUBUNIT P40"/>
    <property type="match status" value="1"/>
</dbReference>
<sequence>MLSFTSPSVYQSPKCFVSYGTMAHVEPRQLPTKGKPWAPVLGQGYNHKVDLILPQECYELVLQKLVKEMAPPTFYRVVMTLGQVLDGVFFNEYIKTGNILMVSEGKTTTDTVFSLREGLLTMYLDKETYERAGLVGKPHGVKGKRGLKPRWGKHFITTNTHNTL</sequence>